<dbReference type="InterPro" id="IPR003382">
    <property type="entry name" value="Flavoprotein"/>
</dbReference>
<accession>A0ABU7R9N3</accession>
<comment type="function">
    <text evidence="3">Catalyzes two sequential steps in the biosynthesis of coenzyme A. In the first step cysteine is conjugated to 4'-phosphopantothenate to form 4-phosphopantothenoylcysteine. In the second step the latter compound is decarboxylated to form 4'-phosphopantotheine.</text>
</comment>
<dbReference type="Pfam" id="PF04127">
    <property type="entry name" value="DFP"/>
    <property type="match status" value="1"/>
</dbReference>
<dbReference type="Gene3D" id="3.40.50.10300">
    <property type="entry name" value="CoaB-like"/>
    <property type="match status" value="1"/>
</dbReference>
<sequence>MSSREGAPEPYHALLVVCGGIAAYKAAEVTRGLQKEGVEVRCVLTEAAERFVGRATFEGLTRQPVGTDEFSYPDPAMRIPHVDLADWADVVVVVPATANVMAKMAAGIADDLATSALLATPAATPIVVAPAMNVNMWSNPATQRNRATLAARGVRLVEPVSGRLACGYEGCGKLAPVDDVVDAALLALLGSKSRQDLAGVRVLVTAGPTHEAIDPVRYIANESSGKMGYSIARAARLRGAEVTLVSGPTSLRPPAGVEVVDVVSASDLHRAATELFEVADVAILAAAVADYTPAAPADHKLKKARERLDRIELVETEDVLRELSAGRGRRVVVGFAAETEDVVENAEEKLRHKGCDLIVANKVGGADSAFGSDTDEVALVSAAGAERLPRLEKAQVADVLLDRVRRILDERAGDERA</sequence>
<dbReference type="Proteomes" id="UP001332931">
    <property type="component" value="Unassembled WGS sequence"/>
</dbReference>
<dbReference type="EC" id="4.1.1.36" evidence="3"/>
<feature type="domain" description="Flavoprotein" evidence="5">
    <location>
        <begin position="12"/>
        <end position="183"/>
    </location>
</feature>
<dbReference type="HAMAP" id="MF_02225">
    <property type="entry name" value="CoaBC"/>
    <property type="match status" value="1"/>
</dbReference>
<keyword evidence="8" id="KW-1185">Reference proteome</keyword>
<dbReference type="Pfam" id="PF02441">
    <property type="entry name" value="Flavoprotein"/>
    <property type="match status" value="1"/>
</dbReference>
<dbReference type="PANTHER" id="PTHR14359">
    <property type="entry name" value="HOMO-OLIGOMERIC FLAVIN CONTAINING CYS DECARBOXYLASE FAMILY"/>
    <property type="match status" value="1"/>
</dbReference>
<name>A0ABU7R9N3_9ACTN</name>
<keyword evidence="3" id="KW-0479">Metal-binding</keyword>
<dbReference type="EC" id="6.3.2.5" evidence="3"/>
<comment type="similarity">
    <text evidence="3 4">In the C-terminal section; belongs to the PPC synthetase family.</text>
</comment>
<comment type="cofactor">
    <cofactor evidence="3">
        <name>Mg(2+)</name>
        <dbReference type="ChEBI" id="CHEBI:18420"/>
    </cofactor>
</comment>
<feature type="region of interest" description="Phosphopantothenate--cysteine ligase" evidence="3">
    <location>
        <begin position="202"/>
        <end position="417"/>
    </location>
</feature>
<evidence type="ECO:0000259" key="5">
    <source>
        <dbReference type="Pfam" id="PF02441"/>
    </source>
</evidence>
<dbReference type="RefSeq" id="WP_330958062.1">
    <property type="nucleotide sequence ID" value="NZ_JAZGJQ010000003.1"/>
</dbReference>
<keyword evidence="3 4" id="KW-0285">Flavoprotein</keyword>
<feature type="active site" description="Proton donor" evidence="3">
    <location>
        <position position="166"/>
    </location>
</feature>
<reference evidence="7 8" key="1">
    <citation type="submission" date="2024-01" db="EMBL/GenBank/DDBJ databases">
        <title>Description of Olsenella sp. nov., isolated from pig feces.</title>
        <authorList>
            <person name="Chang Y.-H."/>
        </authorList>
    </citation>
    <scope>NUCLEOTIDE SEQUENCE [LARGE SCALE GENOMIC DNA]</scope>
    <source>
        <strain evidence="7 8">YH-ols2223</strain>
    </source>
</reference>
<comment type="catalytic activity">
    <reaction evidence="3 4">
        <text>N-[(R)-4-phosphopantothenoyl]-L-cysteine + H(+) = (R)-4'-phosphopantetheine + CO2</text>
        <dbReference type="Rhea" id="RHEA:16793"/>
        <dbReference type="ChEBI" id="CHEBI:15378"/>
        <dbReference type="ChEBI" id="CHEBI:16526"/>
        <dbReference type="ChEBI" id="CHEBI:59458"/>
        <dbReference type="ChEBI" id="CHEBI:61723"/>
        <dbReference type="EC" id="4.1.1.36"/>
    </reaction>
</comment>
<feature type="region of interest" description="Phosphopantothenoylcysteine decarboxylase" evidence="3">
    <location>
        <begin position="1"/>
        <end position="201"/>
    </location>
</feature>
<comment type="pathway">
    <text evidence="3 4">Cofactor biosynthesis; coenzyme A biosynthesis; CoA from (R)-pantothenate: step 2/5.</text>
</comment>
<keyword evidence="3" id="KW-0511">Multifunctional enzyme</keyword>
<feature type="domain" description="DNA/pantothenate metabolism flavoprotein C-terminal" evidence="6">
    <location>
        <begin position="197"/>
        <end position="406"/>
    </location>
</feature>
<comment type="cofactor">
    <cofactor evidence="3">
        <name>FMN</name>
        <dbReference type="ChEBI" id="CHEBI:58210"/>
    </cofactor>
    <text evidence="3">Binds 1 FMN per subunit.</text>
</comment>
<dbReference type="GO" id="GO:0004633">
    <property type="term" value="F:phosphopantothenoylcysteine decarboxylase activity"/>
    <property type="evidence" value="ECO:0007669"/>
    <property type="project" value="UniProtKB-EC"/>
</dbReference>
<dbReference type="PANTHER" id="PTHR14359:SF6">
    <property type="entry name" value="PHOSPHOPANTOTHENOYLCYSTEINE DECARBOXYLASE"/>
    <property type="match status" value="1"/>
</dbReference>
<dbReference type="InterPro" id="IPR035929">
    <property type="entry name" value="CoaB-like_sf"/>
</dbReference>
<evidence type="ECO:0000256" key="3">
    <source>
        <dbReference type="HAMAP-Rule" id="MF_02225"/>
    </source>
</evidence>
<evidence type="ECO:0000256" key="1">
    <source>
        <dbReference type="ARBA" id="ARBA00022793"/>
    </source>
</evidence>
<evidence type="ECO:0000259" key="6">
    <source>
        <dbReference type="Pfam" id="PF04127"/>
    </source>
</evidence>
<evidence type="ECO:0000256" key="4">
    <source>
        <dbReference type="RuleBase" id="RU364078"/>
    </source>
</evidence>
<dbReference type="EMBL" id="JAZGJQ010000003">
    <property type="protein sequence ID" value="MEE6147300.1"/>
    <property type="molecule type" value="Genomic_DNA"/>
</dbReference>
<comment type="catalytic activity">
    <reaction evidence="3 4">
        <text>(R)-4'-phosphopantothenate + L-cysteine + CTP = N-[(R)-4-phosphopantothenoyl]-L-cysteine + CMP + diphosphate + H(+)</text>
        <dbReference type="Rhea" id="RHEA:19397"/>
        <dbReference type="ChEBI" id="CHEBI:10986"/>
        <dbReference type="ChEBI" id="CHEBI:15378"/>
        <dbReference type="ChEBI" id="CHEBI:33019"/>
        <dbReference type="ChEBI" id="CHEBI:35235"/>
        <dbReference type="ChEBI" id="CHEBI:37563"/>
        <dbReference type="ChEBI" id="CHEBI:59458"/>
        <dbReference type="ChEBI" id="CHEBI:60377"/>
        <dbReference type="EC" id="6.3.2.5"/>
    </reaction>
</comment>
<feature type="binding site" evidence="3">
    <location>
        <position position="335"/>
    </location>
    <ligand>
        <name>CTP</name>
        <dbReference type="ChEBI" id="CHEBI:37563"/>
    </ligand>
</feature>
<keyword evidence="3 4" id="KW-0288">FMN</keyword>
<protein>
    <recommendedName>
        <fullName evidence="3">Coenzyme A biosynthesis bifunctional protein CoaBC</fullName>
    </recommendedName>
    <alternativeName>
        <fullName evidence="3">DNA/pantothenate metabolism flavoprotein</fullName>
    </alternativeName>
    <alternativeName>
        <fullName evidence="3">Phosphopantothenoylcysteine synthetase/decarboxylase</fullName>
        <shortName evidence="3">PPCS-PPCDC</shortName>
    </alternativeName>
    <domain>
        <recommendedName>
            <fullName evidence="3">Phosphopantothenoylcysteine decarboxylase</fullName>
            <shortName evidence="3">PPC decarboxylase</shortName>
            <shortName evidence="3">PPC-DC</shortName>
            <ecNumber evidence="3">4.1.1.36</ecNumber>
        </recommendedName>
        <alternativeName>
            <fullName evidence="3">CoaC</fullName>
        </alternativeName>
    </domain>
    <domain>
        <recommendedName>
            <fullName evidence="3">Phosphopantothenate--cysteine ligase</fullName>
            <ecNumber evidence="3">6.3.2.5</ecNumber>
        </recommendedName>
        <alternativeName>
            <fullName evidence="3">CoaB</fullName>
        </alternativeName>
        <alternativeName>
            <fullName evidence="3">Phosphopantothenoylcysteine synthetase</fullName>
            <shortName evidence="3">PPC synthetase</shortName>
            <shortName evidence="3">PPC-S</shortName>
        </alternativeName>
    </domain>
</protein>
<dbReference type="InterPro" id="IPR036551">
    <property type="entry name" value="Flavin_trans-like"/>
</dbReference>
<gene>
    <name evidence="3 7" type="primary">coaBC</name>
    <name evidence="7" type="ORF">VXJ25_04750</name>
</gene>
<comment type="function">
    <text evidence="4">Catalyzes two steps in the biosynthesis of coenzyme A. In the first step cysteine is conjugated to 4'-phosphopantothenate to form 4-phosphopantothenoylcysteine, in the latter compound is decarboxylated to form 4'-phosphopantotheine.</text>
</comment>
<dbReference type="SUPFAM" id="SSF102645">
    <property type="entry name" value="CoaB-like"/>
    <property type="match status" value="1"/>
</dbReference>
<evidence type="ECO:0000256" key="2">
    <source>
        <dbReference type="ARBA" id="ARBA00023239"/>
    </source>
</evidence>
<feature type="binding site" evidence="3">
    <location>
        <position position="300"/>
    </location>
    <ligand>
        <name>CTP</name>
        <dbReference type="ChEBI" id="CHEBI:37563"/>
    </ligand>
</feature>
<keyword evidence="3 4" id="KW-0436">Ligase</keyword>
<comment type="caution">
    <text evidence="7">The sequence shown here is derived from an EMBL/GenBank/DDBJ whole genome shotgun (WGS) entry which is preliminary data.</text>
</comment>
<keyword evidence="2 3" id="KW-0456">Lyase</keyword>
<dbReference type="InterPro" id="IPR005252">
    <property type="entry name" value="CoaBC"/>
</dbReference>
<dbReference type="GO" id="GO:0004632">
    <property type="term" value="F:phosphopantothenate--cysteine ligase activity"/>
    <property type="evidence" value="ECO:0007669"/>
    <property type="project" value="UniProtKB-EC"/>
</dbReference>
<dbReference type="NCBIfam" id="TIGR00521">
    <property type="entry name" value="coaBC_dfp"/>
    <property type="match status" value="1"/>
</dbReference>
<feature type="binding site" evidence="3">
    <location>
        <position position="353"/>
    </location>
    <ligand>
        <name>CTP</name>
        <dbReference type="ChEBI" id="CHEBI:37563"/>
    </ligand>
</feature>
<dbReference type="Gene3D" id="3.40.50.1950">
    <property type="entry name" value="Flavin prenyltransferase-like"/>
    <property type="match status" value="1"/>
</dbReference>
<comment type="similarity">
    <text evidence="3 4">In the N-terminal section; belongs to the HFCD (homo-oligomeric flavin containing Cys decarboxylase) superfamily.</text>
</comment>
<keyword evidence="3" id="KW-0460">Magnesium</keyword>
<evidence type="ECO:0000313" key="7">
    <source>
        <dbReference type="EMBL" id="MEE6147300.1"/>
    </source>
</evidence>
<feature type="binding site" evidence="3">
    <location>
        <position position="349"/>
    </location>
    <ligand>
        <name>CTP</name>
        <dbReference type="ChEBI" id="CHEBI:37563"/>
    </ligand>
</feature>
<proteinExistence type="inferred from homology"/>
<evidence type="ECO:0000313" key="8">
    <source>
        <dbReference type="Proteomes" id="UP001332931"/>
    </source>
</evidence>
<dbReference type="InterPro" id="IPR007085">
    <property type="entry name" value="DNA/pantothenate-metab_flavo_C"/>
</dbReference>
<dbReference type="SUPFAM" id="SSF52507">
    <property type="entry name" value="Homo-oligomeric flavin-containing Cys decarboxylases, HFCD"/>
    <property type="match status" value="1"/>
</dbReference>
<organism evidence="7 8">
    <name type="scientific">Olsenella absiana</name>
    <dbReference type="NCBI Taxonomy" id="3115222"/>
    <lineage>
        <taxon>Bacteria</taxon>
        <taxon>Bacillati</taxon>
        <taxon>Actinomycetota</taxon>
        <taxon>Coriobacteriia</taxon>
        <taxon>Coriobacteriales</taxon>
        <taxon>Atopobiaceae</taxon>
        <taxon>Olsenella</taxon>
    </lineage>
</organism>
<feature type="binding site" evidence="3">
    <location>
        <position position="290"/>
    </location>
    <ligand>
        <name>CTP</name>
        <dbReference type="ChEBI" id="CHEBI:37563"/>
    </ligand>
</feature>
<keyword evidence="1 3" id="KW-0210">Decarboxylase</keyword>
<comment type="pathway">
    <text evidence="3 4">Cofactor biosynthesis; coenzyme A biosynthesis; CoA from (R)-pantothenate: step 3/5.</text>
</comment>
<comment type="caution">
    <text evidence="3">Lacks conserved residue(s) required for the propagation of feature annotation.</text>
</comment>